<dbReference type="GO" id="GO:0007165">
    <property type="term" value="P:signal transduction"/>
    <property type="evidence" value="ECO:0007669"/>
    <property type="project" value="UniProtKB-KW"/>
</dbReference>
<organism evidence="11 12">
    <name type="scientific">Parnassius mnemosyne</name>
    <name type="common">clouded apollo</name>
    <dbReference type="NCBI Taxonomy" id="213953"/>
    <lineage>
        <taxon>Eukaryota</taxon>
        <taxon>Metazoa</taxon>
        <taxon>Ecdysozoa</taxon>
        <taxon>Arthropoda</taxon>
        <taxon>Hexapoda</taxon>
        <taxon>Insecta</taxon>
        <taxon>Pterygota</taxon>
        <taxon>Neoptera</taxon>
        <taxon>Endopterygota</taxon>
        <taxon>Lepidoptera</taxon>
        <taxon>Glossata</taxon>
        <taxon>Ditrysia</taxon>
        <taxon>Papilionoidea</taxon>
        <taxon>Papilionidae</taxon>
        <taxon>Parnassiinae</taxon>
        <taxon>Parnassini</taxon>
        <taxon>Parnassius</taxon>
        <taxon>Driopa</taxon>
    </lineage>
</organism>
<evidence type="ECO:0000256" key="8">
    <source>
        <dbReference type="ARBA" id="ARBA00023170"/>
    </source>
</evidence>
<comment type="similarity">
    <text evidence="10">Belongs to the insect chemoreceptor superfamily. Heteromeric odorant receptor channel (TC 1.A.69) family.</text>
</comment>
<evidence type="ECO:0000256" key="1">
    <source>
        <dbReference type="ARBA" id="ARBA00004651"/>
    </source>
</evidence>
<feature type="transmembrane region" description="Helical" evidence="10">
    <location>
        <begin position="265"/>
        <end position="288"/>
    </location>
</feature>
<dbReference type="GO" id="GO:0004984">
    <property type="term" value="F:olfactory receptor activity"/>
    <property type="evidence" value="ECO:0007669"/>
    <property type="project" value="InterPro"/>
</dbReference>
<evidence type="ECO:0000256" key="9">
    <source>
        <dbReference type="ARBA" id="ARBA00023224"/>
    </source>
</evidence>
<keyword evidence="4 10" id="KW-0812">Transmembrane</keyword>
<feature type="transmembrane region" description="Helical" evidence="10">
    <location>
        <begin position="189"/>
        <end position="207"/>
    </location>
</feature>
<dbReference type="GO" id="GO:0005886">
    <property type="term" value="C:plasma membrane"/>
    <property type="evidence" value="ECO:0007669"/>
    <property type="project" value="UniProtKB-SubCell"/>
</dbReference>
<comment type="caution">
    <text evidence="11">The sequence shown here is derived from an EMBL/GenBank/DDBJ whole genome shotgun (WGS) entry which is preliminary data.</text>
</comment>
<protein>
    <recommendedName>
        <fullName evidence="10">Odorant receptor</fullName>
    </recommendedName>
</protein>
<accession>A0AAV1M670</accession>
<dbReference type="AlphaFoldDB" id="A0AAV1M670"/>
<keyword evidence="6 10" id="KW-1133">Transmembrane helix</keyword>
<evidence type="ECO:0000313" key="12">
    <source>
        <dbReference type="Proteomes" id="UP001314205"/>
    </source>
</evidence>
<keyword evidence="2" id="KW-1003">Cell membrane</keyword>
<keyword evidence="3 10" id="KW-0716">Sensory transduction</keyword>
<feature type="transmembrane region" description="Helical" evidence="10">
    <location>
        <begin position="294"/>
        <end position="314"/>
    </location>
</feature>
<evidence type="ECO:0000256" key="6">
    <source>
        <dbReference type="ARBA" id="ARBA00022989"/>
    </source>
</evidence>
<dbReference type="InterPro" id="IPR004117">
    <property type="entry name" value="7tm6_olfct_rcpt"/>
</dbReference>
<evidence type="ECO:0000256" key="3">
    <source>
        <dbReference type="ARBA" id="ARBA00022606"/>
    </source>
</evidence>
<dbReference type="PANTHER" id="PTHR21137">
    <property type="entry name" value="ODORANT RECEPTOR"/>
    <property type="match status" value="1"/>
</dbReference>
<evidence type="ECO:0000256" key="4">
    <source>
        <dbReference type="ARBA" id="ARBA00022692"/>
    </source>
</evidence>
<evidence type="ECO:0000256" key="2">
    <source>
        <dbReference type="ARBA" id="ARBA00022475"/>
    </source>
</evidence>
<feature type="transmembrane region" description="Helical" evidence="10">
    <location>
        <begin position="31"/>
        <end position="57"/>
    </location>
</feature>
<name>A0AAV1M670_9NEOP</name>
<gene>
    <name evidence="11" type="ORF">PARMNEM_LOCUS20404</name>
</gene>
<dbReference type="Proteomes" id="UP001314205">
    <property type="component" value="Unassembled WGS sequence"/>
</dbReference>
<reference evidence="11 12" key="1">
    <citation type="submission" date="2023-11" db="EMBL/GenBank/DDBJ databases">
        <authorList>
            <person name="Hedman E."/>
            <person name="Englund M."/>
            <person name="Stromberg M."/>
            <person name="Nyberg Akerstrom W."/>
            <person name="Nylinder S."/>
            <person name="Jareborg N."/>
            <person name="Kallberg Y."/>
            <person name="Kronander E."/>
        </authorList>
    </citation>
    <scope>NUCLEOTIDE SEQUENCE [LARGE SCALE GENOMIC DNA]</scope>
</reference>
<dbReference type="Pfam" id="PF02949">
    <property type="entry name" value="7tm_6"/>
    <property type="match status" value="1"/>
</dbReference>
<comment type="subcellular location">
    <subcellularLocation>
        <location evidence="1 10">Cell membrane</location>
        <topology evidence="1 10">Multi-pass membrane protein</topology>
    </subcellularLocation>
</comment>
<evidence type="ECO:0000256" key="5">
    <source>
        <dbReference type="ARBA" id="ARBA00022725"/>
    </source>
</evidence>
<dbReference type="PANTHER" id="PTHR21137:SF35">
    <property type="entry name" value="ODORANT RECEPTOR 19A-RELATED"/>
    <property type="match status" value="1"/>
</dbReference>
<keyword evidence="9 10" id="KW-0807">Transducer</keyword>
<feature type="transmembrane region" description="Helical" evidence="10">
    <location>
        <begin position="69"/>
        <end position="87"/>
    </location>
</feature>
<keyword evidence="7 10" id="KW-0472">Membrane</keyword>
<proteinExistence type="inferred from homology"/>
<keyword evidence="8 10" id="KW-0675">Receptor</keyword>
<evidence type="ECO:0000313" key="11">
    <source>
        <dbReference type="EMBL" id="CAK1601819.1"/>
    </source>
</evidence>
<feature type="transmembrane region" description="Helical" evidence="10">
    <location>
        <begin position="129"/>
        <end position="151"/>
    </location>
</feature>
<dbReference type="GO" id="GO:0005549">
    <property type="term" value="F:odorant binding"/>
    <property type="evidence" value="ECO:0007669"/>
    <property type="project" value="InterPro"/>
</dbReference>
<keyword evidence="5 10" id="KW-0552">Olfaction</keyword>
<evidence type="ECO:0000256" key="7">
    <source>
        <dbReference type="ARBA" id="ARBA00023136"/>
    </source>
</evidence>
<feature type="transmembrane region" description="Helical" evidence="10">
    <location>
        <begin position="363"/>
        <end position="385"/>
    </location>
</feature>
<dbReference type="EMBL" id="CAVLGL010000137">
    <property type="protein sequence ID" value="CAK1601819.1"/>
    <property type="molecule type" value="Genomic_DNA"/>
</dbReference>
<evidence type="ECO:0000256" key="10">
    <source>
        <dbReference type="RuleBase" id="RU351113"/>
    </source>
</evidence>
<keyword evidence="12" id="KW-1185">Reference proteome</keyword>
<sequence>MAFKHNSECFHSNISTWNIFGIWPKENSIKYYTFLSVVYAILTLITYNVILTINLFYTYNQIEELISEVIFYFNEVTIMSKAYMVIFKRKQIIEVLKILDCEEFKGTDAITTEIIQKDLSTYRTCYKTYNYSCIISFMLRVVVPIFVHLIWGNHLGLPISNYRLLNDEVREKYFVLCYLYQSISMYGHMMYNINVDTFIAGLIFLTITQLKVLKYNLNNLKVNANELRYSKEFQENLQVIKLKQCLAHYDKIILFQSSVQEISSITLFVMFGMASAIICVILCGFYLPSTTDNLIFMVTYLITMSAATFFYSWLGSQLIYESQELVFAAYSCEWIDRCQEFKRSVVILMEHAKIPLVMVGMKMFLLSLDTFITIVKSAFSLVTLIRSFQDEEDGS</sequence>